<dbReference type="InterPro" id="IPR048402">
    <property type="entry name" value="YpeB_N"/>
</dbReference>
<feature type="transmembrane region" description="Helical" evidence="1">
    <location>
        <begin position="12"/>
        <end position="34"/>
    </location>
</feature>
<name>A0A926HVF4_9FIRM</name>
<dbReference type="GO" id="GO:0009847">
    <property type="term" value="P:spore germination"/>
    <property type="evidence" value="ECO:0007669"/>
    <property type="project" value="InterPro"/>
</dbReference>
<accession>A0A926HVF4</accession>
<evidence type="ECO:0000259" key="4">
    <source>
        <dbReference type="Pfam" id="PF20769"/>
    </source>
</evidence>
<dbReference type="EMBL" id="JACRSU010000004">
    <property type="protein sequence ID" value="MBC8541592.1"/>
    <property type="molecule type" value="Genomic_DNA"/>
</dbReference>
<keyword evidence="6" id="KW-1185">Reference proteome</keyword>
<organism evidence="5 6">
    <name type="scientific">Congzhengia minquanensis</name>
    <dbReference type="NCBI Taxonomy" id="2763657"/>
    <lineage>
        <taxon>Bacteria</taxon>
        <taxon>Bacillati</taxon>
        <taxon>Bacillota</taxon>
        <taxon>Clostridia</taxon>
        <taxon>Eubacteriales</taxon>
        <taxon>Oscillospiraceae</taxon>
        <taxon>Congzhengia</taxon>
    </lineage>
</organism>
<keyword evidence="1" id="KW-0472">Membrane</keyword>
<dbReference type="InterPro" id="IPR025711">
    <property type="entry name" value="PepSY"/>
</dbReference>
<proteinExistence type="predicted"/>
<dbReference type="Pfam" id="PF14620">
    <property type="entry name" value="YPEB_PepSY1-2"/>
    <property type="match status" value="1"/>
</dbReference>
<keyword evidence="1" id="KW-1133">Transmembrane helix</keyword>
<gene>
    <name evidence="5" type="primary">ypeB</name>
    <name evidence="5" type="ORF">H8698_11445</name>
</gene>
<evidence type="ECO:0000259" key="3">
    <source>
        <dbReference type="Pfam" id="PF14620"/>
    </source>
</evidence>
<dbReference type="Pfam" id="PF20769">
    <property type="entry name" value="YPEB_N"/>
    <property type="match status" value="1"/>
</dbReference>
<dbReference type="Pfam" id="PF03413">
    <property type="entry name" value="PepSY"/>
    <property type="match status" value="1"/>
</dbReference>
<dbReference type="NCBIfam" id="TIGR02889">
    <property type="entry name" value="spore_YpeB"/>
    <property type="match status" value="1"/>
</dbReference>
<feature type="domain" description="Sporulation protein YpeB PepSY1 and PepSY2" evidence="3">
    <location>
        <begin position="191"/>
        <end position="378"/>
    </location>
</feature>
<keyword evidence="1" id="KW-0812">Transmembrane</keyword>
<evidence type="ECO:0000313" key="6">
    <source>
        <dbReference type="Proteomes" id="UP000611762"/>
    </source>
</evidence>
<dbReference type="Proteomes" id="UP000611762">
    <property type="component" value="Unassembled WGS sequence"/>
</dbReference>
<evidence type="ECO:0000259" key="2">
    <source>
        <dbReference type="Pfam" id="PF03413"/>
    </source>
</evidence>
<comment type="caution">
    <text evidence="5">The sequence shown here is derived from an EMBL/GenBank/DDBJ whole genome shotgun (WGS) entry which is preliminary data.</text>
</comment>
<reference evidence="5" key="1">
    <citation type="submission" date="2020-08" db="EMBL/GenBank/DDBJ databases">
        <title>Genome public.</title>
        <authorList>
            <person name="Liu C."/>
            <person name="Sun Q."/>
        </authorList>
    </citation>
    <scope>NUCLEOTIDE SEQUENCE</scope>
    <source>
        <strain evidence="5">H8</strain>
    </source>
</reference>
<protein>
    <submittedName>
        <fullName evidence="5">Germination protein YpeB</fullName>
    </submittedName>
</protein>
<feature type="domain" description="PepSY" evidence="2">
    <location>
        <begin position="382"/>
        <end position="441"/>
    </location>
</feature>
<evidence type="ECO:0000256" key="1">
    <source>
        <dbReference type="SAM" id="Phobius"/>
    </source>
</evidence>
<dbReference type="AlphaFoldDB" id="A0A926HVF4"/>
<dbReference type="RefSeq" id="WP_249313613.1">
    <property type="nucleotide sequence ID" value="NZ_JACRSU010000004.1"/>
</dbReference>
<sequence length="454" mass="50829">MSKKANNQSKGFYAVLTIALVSLAVVALGGVYYYKQADGLREELHNTYMRSFHDMADYLNDIDVELKKTMLARDAGQMSTLSAQLYMQAEAAKACLAQMPVENASFDNTSKFLSHVGDYSSYLSRKVIGNGEVTEEEYQNLASLSAYAEAVNEEFSKMESAVYDNTMRVESLKIRNPFVVHADGDSFQDGMTLIESMPQEYPSLIYDGPFSEHLQTTEPELLKGKQQISRFTAESVVKLFLGEERASKVAYESDGSGQIETYMFSGNSDNGSISVEVTKEGGMVLWMLDSREVKEERLSVEQAMSAGELFLSQRGYPNMKSSYYDVADNVATVNYAYFQDGTTMYPDLIKVKIALDNGEIVGFESLGYIMCHRDREFPQTIISEQEAREKAGTHLSVDTVSKAYIPLDSKREVFCYELKGTLGKNNFLIYINAETGREEKILMLLESDKGILTI</sequence>
<feature type="domain" description="Sporulation protein YpeB N-terminal" evidence="4">
    <location>
        <begin position="40"/>
        <end position="169"/>
    </location>
</feature>
<evidence type="ECO:0000313" key="5">
    <source>
        <dbReference type="EMBL" id="MBC8541592.1"/>
    </source>
</evidence>
<dbReference type="InterPro" id="IPR014239">
    <property type="entry name" value="YpeB_PepSY1-2"/>
</dbReference>